<accession>A0A6B3QF87</accession>
<dbReference type="EMBL" id="JAAHCB010000161">
    <property type="protein sequence ID" value="NEU46392.1"/>
    <property type="molecule type" value="Genomic_DNA"/>
</dbReference>
<sequence length="52" mass="5826">MKADGETLDDEVAQMIPEDVQGIGTSVLEVLKGRVHLVTKKNKLHIWIEINI</sequence>
<comment type="caution">
    <text evidence="1">The sequence shown here is derived from an EMBL/GenBank/DDBJ whole genome shotgun (WGS) entry which is preliminary data.</text>
</comment>
<evidence type="ECO:0000313" key="1">
    <source>
        <dbReference type="EMBL" id="NEU46392.1"/>
    </source>
</evidence>
<name>A0A6B3QF87_ENTFC</name>
<protein>
    <submittedName>
        <fullName evidence="1">Uncharacterized protein</fullName>
    </submittedName>
</protein>
<organism evidence="1">
    <name type="scientific">Enterococcus faecium</name>
    <name type="common">Streptococcus faecium</name>
    <dbReference type="NCBI Taxonomy" id="1352"/>
    <lineage>
        <taxon>Bacteria</taxon>
        <taxon>Bacillati</taxon>
        <taxon>Bacillota</taxon>
        <taxon>Bacilli</taxon>
        <taxon>Lactobacillales</taxon>
        <taxon>Enterococcaceae</taxon>
        <taxon>Enterococcus</taxon>
    </lineage>
</organism>
<reference evidence="1" key="1">
    <citation type="submission" date="2020-02" db="EMBL/GenBank/DDBJ databases">
        <title>Draft Genome Sequences of Enterococcus faecium isolates derived from selected traditional Montenegrin brine cheese.</title>
        <authorList>
            <person name="Ruppitsch W."/>
            <person name="Nisic A."/>
            <person name="Allerberger F."/>
            <person name="Martinovic A."/>
        </authorList>
    </citation>
    <scope>NUCLEOTIDE SEQUENCE</scope>
    <source>
        <strain evidence="1">INF29</strain>
    </source>
</reference>
<proteinExistence type="predicted"/>
<gene>
    <name evidence="1" type="ORF">G3385_11510</name>
</gene>
<dbReference type="AlphaFoldDB" id="A0A6B3QF87"/>